<dbReference type="Proteomes" id="UP001196136">
    <property type="component" value="Unassembled WGS sequence"/>
</dbReference>
<sequence>MDFQENYLGNVQFEFHRYKTMGDKTFDQILDADIHWKFSDSDNSIAIIVKHMVGNMLSRWTNFLTEDGEKPWRERDLEFEKPYSEKSEMIAAWEKGWQCLFGALDSINSTNFENKIKIRNEEHSIVEAINRQLAHYAGHVGQIVFIGRMIKGTDWDSLSIPKGESKAFNKKMFDTGKA</sequence>
<dbReference type="InterPro" id="IPR011466">
    <property type="entry name" value="DUF1572"/>
</dbReference>
<evidence type="ECO:0000313" key="2">
    <source>
        <dbReference type="Proteomes" id="UP001196136"/>
    </source>
</evidence>
<evidence type="ECO:0000313" key="1">
    <source>
        <dbReference type="EMBL" id="MBW8201091.1"/>
    </source>
</evidence>
<organism evidence="1 2">
    <name type="scientific">Flagellimonas abyssi</name>
    <dbReference type="NCBI Taxonomy" id="2864871"/>
    <lineage>
        <taxon>Bacteria</taxon>
        <taxon>Pseudomonadati</taxon>
        <taxon>Bacteroidota</taxon>
        <taxon>Flavobacteriia</taxon>
        <taxon>Flavobacteriales</taxon>
        <taxon>Flavobacteriaceae</taxon>
        <taxon>Flagellimonas</taxon>
    </lineage>
</organism>
<dbReference type="Gene3D" id="1.20.120.450">
    <property type="entry name" value="dinb family like domain"/>
    <property type="match status" value="1"/>
</dbReference>
<comment type="caution">
    <text evidence="1">The sequence shown here is derived from an EMBL/GenBank/DDBJ whole genome shotgun (WGS) entry which is preliminary data.</text>
</comment>
<dbReference type="InterPro" id="IPR034660">
    <property type="entry name" value="DinB/YfiT-like"/>
</dbReference>
<gene>
    <name evidence="1" type="ORF">K1F36_14765</name>
</gene>
<dbReference type="SUPFAM" id="SSF109854">
    <property type="entry name" value="DinB/YfiT-like putative metalloenzymes"/>
    <property type="match status" value="1"/>
</dbReference>
<keyword evidence="2" id="KW-1185">Reference proteome</keyword>
<name>A0ABS7EUG5_9FLAO</name>
<dbReference type="EMBL" id="JAHZSV010000023">
    <property type="protein sequence ID" value="MBW8201091.1"/>
    <property type="molecule type" value="Genomic_DNA"/>
</dbReference>
<accession>A0ABS7EUG5</accession>
<protein>
    <submittedName>
        <fullName evidence="1">DUF1572 domain-containing protein</fullName>
    </submittedName>
</protein>
<dbReference type="Pfam" id="PF07609">
    <property type="entry name" value="DUF1572"/>
    <property type="match status" value="1"/>
</dbReference>
<dbReference type="RefSeq" id="WP_220114532.1">
    <property type="nucleotide sequence ID" value="NZ_JAHZSV010000023.1"/>
</dbReference>
<proteinExistence type="predicted"/>
<reference evidence="1 2" key="1">
    <citation type="submission" date="2021-08" db="EMBL/GenBank/DDBJ databases">
        <title>Muricauda profundi sp. nov., a marine bacterium isolated from deep seawater of the Mariana Trench.</title>
        <authorList>
            <person name="Wei Y."/>
        </authorList>
    </citation>
    <scope>NUCLEOTIDE SEQUENCE [LARGE SCALE GENOMIC DNA]</scope>
    <source>
        <strain evidence="1 2">W52</strain>
    </source>
</reference>